<dbReference type="InterPro" id="IPR019141">
    <property type="entry name" value="DUF2045"/>
</dbReference>
<keyword evidence="2" id="KW-0812">Transmembrane</keyword>
<sequence length="414" mass="45688">MASELLSKGLEISTRRRKWLVLLAAVGVSGYGAYKVYHMPYVVNKRRRLMKTLEAFICVMELVADSAETVGVVSRELNDFIQSDSDELPNSLKQIAKIARSQELSVSVTRLTEALTVGLLKGYHSYQLKEDQVDVSFPDRFMDKLMSKSGTGFVSAVVGCFARNMVLGLYSNESVATMANRAVGNNSSTNSADVPRWVTLVCDDRCRKVMADCIQTFVSTAVEVYLDKTMDMNVYDDLFKAMTRPSHQQDIRETLISVCNGAVETLVRTSHKVLTASSSVPDPSSSSFSTNADQYEDQSLTKEGCCVQLVSSNELHNSGWMRRVTSTLAVPSNRKLVLDVTGRVTSETVRSIVDFTLWKVSDGMKRSIDLAHGEVVGRGREALRYFSAKSSVVITVCLALYLHVLGTSKGLVFT</sequence>
<keyword evidence="2" id="KW-1133">Transmembrane helix</keyword>
<dbReference type="Proteomes" id="UP000594263">
    <property type="component" value="Unplaced"/>
</dbReference>
<dbReference type="PANTHER" id="PTHR21477:SF12">
    <property type="entry name" value="PROTEIN PHLOEM PROTEIN 2-LIKE A10"/>
    <property type="match status" value="1"/>
</dbReference>
<feature type="region of interest" description="Disordered" evidence="1">
    <location>
        <begin position="274"/>
        <end position="293"/>
    </location>
</feature>
<evidence type="ECO:0000256" key="1">
    <source>
        <dbReference type="SAM" id="MobiDB-lite"/>
    </source>
</evidence>
<accession>A0A7N0UX14</accession>
<dbReference type="OMA" id="RAYNSPY"/>
<keyword evidence="2" id="KW-0472">Membrane</keyword>
<dbReference type="AlphaFoldDB" id="A0A7N0UX14"/>
<evidence type="ECO:0000313" key="3">
    <source>
        <dbReference type="EnsemblPlants" id="Kaladp0089s0039.1.v1.1.CDS.1"/>
    </source>
</evidence>
<proteinExistence type="predicted"/>
<evidence type="ECO:0000256" key="2">
    <source>
        <dbReference type="SAM" id="Phobius"/>
    </source>
</evidence>
<protein>
    <recommendedName>
        <fullName evidence="5">Protein PHLOEM PROTEIN 2-LIKE A10</fullName>
    </recommendedName>
</protein>
<dbReference type="Gramene" id="Kaladp0089s0039.1.v1.1">
    <property type="protein sequence ID" value="Kaladp0089s0039.1.v1.1.CDS.1"/>
    <property type="gene ID" value="Kaladp0089s0039.v1.1"/>
</dbReference>
<organism evidence="3 4">
    <name type="scientific">Kalanchoe fedtschenkoi</name>
    <name type="common">Lavender scallops</name>
    <name type="synonym">South American air plant</name>
    <dbReference type="NCBI Taxonomy" id="63787"/>
    <lineage>
        <taxon>Eukaryota</taxon>
        <taxon>Viridiplantae</taxon>
        <taxon>Streptophyta</taxon>
        <taxon>Embryophyta</taxon>
        <taxon>Tracheophyta</taxon>
        <taxon>Spermatophyta</taxon>
        <taxon>Magnoliopsida</taxon>
        <taxon>eudicotyledons</taxon>
        <taxon>Gunneridae</taxon>
        <taxon>Pentapetalae</taxon>
        <taxon>Saxifragales</taxon>
        <taxon>Crassulaceae</taxon>
        <taxon>Kalanchoe</taxon>
    </lineage>
</organism>
<dbReference type="PANTHER" id="PTHR21477">
    <property type="entry name" value="ZGC:172139"/>
    <property type="match status" value="1"/>
</dbReference>
<dbReference type="EnsemblPlants" id="Kaladp0089s0039.1.v1.1">
    <property type="protein sequence ID" value="Kaladp0089s0039.1.v1.1.CDS.1"/>
    <property type="gene ID" value="Kaladp0089s0039.v1.1"/>
</dbReference>
<feature type="compositionally biased region" description="Low complexity" evidence="1">
    <location>
        <begin position="277"/>
        <end position="289"/>
    </location>
</feature>
<name>A0A7N0UX14_KALFE</name>
<reference evidence="3" key="1">
    <citation type="submission" date="2021-01" db="UniProtKB">
        <authorList>
            <consortium name="EnsemblPlants"/>
        </authorList>
    </citation>
    <scope>IDENTIFICATION</scope>
</reference>
<keyword evidence="4" id="KW-1185">Reference proteome</keyword>
<feature type="transmembrane region" description="Helical" evidence="2">
    <location>
        <begin position="20"/>
        <end position="37"/>
    </location>
</feature>
<evidence type="ECO:0000313" key="4">
    <source>
        <dbReference type="Proteomes" id="UP000594263"/>
    </source>
</evidence>
<evidence type="ECO:0008006" key="5">
    <source>
        <dbReference type="Google" id="ProtNLM"/>
    </source>
</evidence>